<dbReference type="eggNOG" id="KOG0191">
    <property type="taxonomic scope" value="Eukaryota"/>
</dbReference>
<dbReference type="PANTHER" id="PTHR46426">
    <property type="entry name" value="PROTEIN DISULFIDE-ISOMERASE TMX3"/>
    <property type="match status" value="1"/>
</dbReference>
<dbReference type="HOGENOM" id="CLU_021868_0_0_1"/>
<dbReference type="InterPro" id="IPR052250">
    <property type="entry name" value="PDI_TMX3"/>
</dbReference>
<dbReference type="PROSITE" id="PS51352">
    <property type="entry name" value="THIOREDOXIN_2"/>
    <property type="match status" value="1"/>
</dbReference>
<protein>
    <submittedName>
        <fullName evidence="9">Uncharacterized protein C3D6.13c</fullName>
    </submittedName>
</protein>
<feature type="transmembrane region" description="Helical" evidence="6">
    <location>
        <begin position="672"/>
        <end position="689"/>
    </location>
</feature>
<feature type="signal peptide" evidence="7">
    <location>
        <begin position="1"/>
        <end position="20"/>
    </location>
</feature>
<evidence type="ECO:0000313" key="9">
    <source>
        <dbReference type="EMBL" id="KFX48077.1"/>
    </source>
</evidence>
<reference evidence="9" key="1">
    <citation type="journal article" date="2014" name="PLoS Genet.">
        <title>Signature Gene Expression Reveals Novel Clues to the Molecular Mechanisms of Dimorphic Transition in Penicillium marneffei.</title>
        <authorList>
            <person name="Yang E."/>
            <person name="Wang G."/>
            <person name="Cai J."/>
            <person name="Woo P.C."/>
            <person name="Lau S.K."/>
            <person name="Yuen K.-Y."/>
            <person name="Chow W.-N."/>
            <person name="Lin X."/>
        </authorList>
    </citation>
    <scope>NUCLEOTIDE SEQUENCE [LARGE SCALE GENOMIC DNA]</scope>
    <source>
        <strain evidence="9">PM1</strain>
    </source>
</reference>
<feature type="region of interest" description="Disordered" evidence="5">
    <location>
        <begin position="181"/>
        <end position="258"/>
    </location>
</feature>
<dbReference type="GO" id="GO:0016020">
    <property type="term" value="C:membrane"/>
    <property type="evidence" value="ECO:0007669"/>
    <property type="project" value="UniProtKB-SubCell"/>
</dbReference>
<dbReference type="Pfam" id="PF00085">
    <property type="entry name" value="Thioredoxin"/>
    <property type="match status" value="2"/>
</dbReference>
<evidence type="ECO:0000256" key="4">
    <source>
        <dbReference type="ARBA" id="ARBA00023136"/>
    </source>
</evidence>
<keyword evidence="3 6" id="KW-1133">Transmembrane helix</keyword>
<keyword evidence="4 6" id="KW-0472">Membrane</keyword>
<dbReference type="InterPro" id="IPR036249">
    <property type="entry name" value="Thioredoxin-like_sf"/>
</dbReference>
<comment type="caution">
    <text evidence="9">The sequence shown here is derived from an EMBL/GenBank/DDBJ whole genome shotgun (WGS) entry which is preliminary data.</text>
</comment>
<dbReference type="SUPFAM" id="SSF52833">
    <property type="entry name" value="Thioredoxin-like"/>
    <property type="match status" value="3"/>
</dbReference>
<organism evidence="9">
    <name type="scientific">Talaromyces marneffei PM1</name>
    <dbReference type="NCBI Taxonomy" id="1077442"/>
    <lineage>
        <taxon>Eukaryota</taxon>
        <taxon>Fungi</taxon>
        <taxon>Dikarya</taxon>
        <taxon>Ascomycota</taxon>
        <taxon>Pezizomycotina</taxon>
        <taxon>Eurotiomycetes</taxon>
        <taxon>Eurotiomycetidae</taxon>
        <taxon>Eurotiales</taxon>
        <taxon>Trichocomaceae</taxon>
        <taxon>Talaromyces</taxon>
        <taxon>Talaromyces sect. Talaromyces</taxon>
    </lineage>
</organism>
<dbReference type="EMBL" id="JPOX01000013">
    <property type="protein sequence ID" value="KFX48077.1"/>
    <property type="molecule type" value="Genomic_DNA"/>
</dbReference>
<evidence type="ECO:0000256" key="7">
    <source>
        <dbReference type="SAM" id="SignalP"/>
    </source>
</evidence>
<evidence type="ECO:0000256" key="5">
    <source>
        <dbReference type="SAM" id="MobiDB-lite"/>
    </source>
</evidence>
<dbReference type="PANTHER" id="PTHR46426:SF1">
    <property type="entry name" value="PROTEIN DISULFIDE-ISOMERASE TMX3"/>
    <property type="match status" value="1"/>
</dbReference>
<evidence type="ECO:0000256" key="6">
    <source>
        <dbReference type="SAM" id="Phobius"/>
    </source>
</evidence>
<dbReference type="Gene3D" id="3.40.30.10">
    <property type="entry name" value="Glutaredoxin"/>
    <property type="match status" value="2"/>
</dbReference>
<dbReference type="GO" id="GO:0005783">
    <property type="term" value="C:endoplasmic reticulum"/>
    <property type="evidence" value="ECO:0007669"/>
    <property type="project" value="TreeGrafter"/>
</dbReference>
<dbReference type="PRINTS" id="PR00421">
    <property type="entry name" value="THIOREDOXIN"/>
</dbReference>
<evidence type="ECO:0000256" key="2">
    <source>
        <dbReference type="ARBA" id="ARBA00022692"/>
    </source>
</evidence>
<proteinExistence type="predicted"/>
<feature type="compositionally biased region" description="Basic and acidic residues" evidence="5">
    <location>
        <begin position="203"/>
        <end position="215"/>
    </location>
</feature>
<feature type="domain" description="Thioredoxin" evidence="8">
    <location>
        <begin position="252"/>
        <end position="376"/>
    </location>
</feature>
<keyword evidence="2 6" id="KW-0812">Transmembrane</keyword>
<feature type="chain" id="PRO_5001888081" evidence="7">
    <location>
        <begin position="21"/>
        <end position="743"/>
    </location>
</feature>
<evidence type="ECO:0000256" key="1">
    <source>
        <dbReference type="ARBA" id="ARBA00004167"/>
    </source>
</evidence>
<comment type="subcellular location">
    <subcellularLocation>
        <location evidence="1">Membrane</location>
        <topology evidence="1">Single-pass membrane protein</topology>
    </subcellularLocation>
</comment>
<evidence type="ECO:0000256" key="3">
    <source>
        <dbReference type="ARBA" id="ARBA00022989"/>
    </source>
</evidence>
<dbReference type="InterPro" id="IPR013766">
    <property type="entry name" value="Thioredoxin_domain"/>
</dbReference>
<keyword evidence="7" id="KW-0732">Signal</keyword>
<dbReference type="AlphaFoldDB" id="A0A093V691"/>
<name>A0A093V691_TALMA</name>
<accession>A0A093V691</accession>
<dbReference type="CDD" id="cd02961">
    <property type="entry name" value="PDI_a_family"/>
    <property type="match status" value="1"/>
</dbReference>
<evidence type="ECO:0000259" key="8">
    <source>
        <dbReference type="PROSITE" id="PS51352"/>
    </source>
</evidence>
<gene>
    <name evidence="9" type="ORF">GQ26_0131510</name>
</gene>
<sequence>MKSSLLAWSLFSLAIVPSLATNLYKRQDGTDESDDEPTTKIFNGIEVPPEMQLGPDNFKTTIANGYWFVKHFSPSCPHCQAIAPSWQTLYEFYYTSDPLSSSSTKSPDPQSSLNSFTGYYDFHFAEMNCLAFRDLCVELDIKFFPTFSLYHNGELVEQYSGMKNMQGLSNFIEEKLEQIRPGSRPASGPKLPEPGADSVNVTEKPDVPQAKDKDPAAGAKAAENYNEKVSQSTETIDKEESKAADTTSTKTSKITEEKPSIIYNPQGTSVPLTAESFQKFVTRTRDPWFVKFYAPWCHHCQALAPPWLTMAKEMKGQLNVGEVNCDVEKRLCKDAGVKGYPTMFFFKGGEKVEYQGLRGVGDLISYAQKAVDTGAGVKYVDASTFKEMEETGEVIFLYFFDKATTSEDFAALEQLALPLVGHARLVKTDSEILADRFKISTWPRLLVVRDGRPTYFNALAPYDMRDNPRVLEWMRGHWLPIVPELTVSNAKEIMQNKYVVLGILSHKRSDEFRLGQAELKNAAMEWMDKQTQLFRLERQELRDSKQLRIEEAEDRDDQRALRAAKSMHINIREEDKKQVAFAWVDGDFWDRWLRTTYGIDVKDGERVIINDEDNRRYWDSTSSGAKIMPSRTSILETIPLVISDPPKLRSKSTIGFFEGTFFHTWSFITNHPIWSAIILVISSIAAYIAHRRRQLRRGLSTYGSNNGGGILGYGTSTGGSGGGFFRLEGKEGLLNGGSTDKVD</sequence>